<feature type="region of interest" description="Disordered" evidence="9">
    <location>
        <begin position="58"/>
        <end position="79"/>
    </location>
</feature>
<keyword evidence="6 7" id="KW-0067">ATP-binding</keyword>
<evidence type="ECO:0000256" key="6">
    <source>
        <dbReference type="ARBA" id="ARBA00022840"/>
    </source>
</evidence>
<keyword evidence="4 7" id="KW-0436">Ligase</keyword>
<evidence type="ECO:0000313" key="12">
    <source>
        <dbReference type="EMBL" id="MFD1789089.1"/>
    </source>
</evidence>
<dbReference type="Gene3D" id="3.40.1190.10">
    <property type="entry name" value="Mur-like, catalytic domain"/>
    <property type="match status" value="1"/>
</dbReference>
<keyword evidence="7 8" id="KW-0131">Cell cycle</keyword>
<sequence length="459" mass="48024">MITSATWAGKRYAVLGLARSGAATVRALVASRASVVAWDANEDAREALSLWGEGLGEGAVSHRDQSSRTSPSPNPLPEGERALVLADPLALDLTSFAGVVVSPGVPLNRHPIAAHAGDVPVIGDIELFAQARAELPAHRIVGITGTNGKSTTTALIAHICETAGLPTRLGGNIGLPILGQDRLPEGGVYVLELSSYQIDLTRSLDCDVAVLLNITPDHLDRYDGFEGYAASKARLFAMQSAGHAAIVGISDEASAVIARQIARSGRAEDLTKIAPGVCLDQSRWPALQGPHNAQNALAAIAACEALGIDATAIDRGLQSFPGLPHRMERVATRGGVLYVNDSKATNPTSTAPALAAFDRIHWIVGGQAKTDDLDACRPGFGNVVQAYVIGEAAPMFARLLELDMPVSQSGTLDQAVRDAAANAQAGETVLLSPACASFDQFRDYEDRGARFRAAVEALP</sequence>
<proteinExistence type="inferred from homology"/>
<protein>
    <recommendedName>
        <fullName evidence="7 8">UDP-N-acetylmuramoylalanine--D-glutamate ligase</fullName>
        <ecNumber evidence="7 8">6.3.2.9</ecNumber>
    </recommendedName>
    <alternativeName>
        <fullName evidence="7">D-glutamic acid-adding enzyme</fullName>
    </alternativeName>
    <alternativeName>
        <fullName evidence="7">UDP-N-acetylmuramoyl-L-alanyl-D-glutamate synthetase</fullName>
    </alternativeName>
</protein>
<name>A0ABW4NHR1_9SPHN</name>
<evidence type="ECO:0000256" key="1">
    <source>
        <dbReference type="ARBA" id="ARBA00004496"/>
    </source>
</evidence>
<comment type="caution">
    <text evidence="12">The sequence shown here is derived from an EMBL/GenBank/DDBJ whole genome shotgun (WGS) entry which is preliminary data.</text>
</comment>
<evidence type="ECO:0000259" key="11">
    <source>
        <dbReference type="Pfam" id="PF08245"/>
    </source>
</evidence>
<accession>A0ABW4NHR1</accession>
<comment type="similarity">
    <text evidence="7">Belongs to the MurCDEF family.</text>
</comment>
<dbReference type="HAMAP" id="MF_00639">
    <property type="entry name" value="MurD"/>
    <property type="match status" value="1"/>
</dbReference>
<dbReference type="PANTHER" id="PTHR43692">
    <property type="entry name" value="UDP-N-ACETYLMURAMOYLALANINE--D-GLUTAMATE LIGASE"/>
    <property type="match status" value="1"/>
</dbReference>
<comment type="subcellular location">
    <subcellularLocation>
        <location evidence="1 7 8">Cytoplasm</location>
    </subcellularLocation>
</comment>
<feature type="domain" description="Mur ligase central" evidence="11">
    <location>
        <begin position="143"/>
        <end position="263"/>
    </location>
</feature>
<reference evidence="13" key="1">
    <citation type="journal article" date="2019" name="Int. J. Syst. Evol. Microbiol.">
        <title>The Global Catalogue of Microorganisms (GCM) 10K type strain sequencing project: providing services to taxonomists for standard genome sequencing and annotation.</title>
        <authorList>
            <consortium name="The Broad Institute Genomics Platform"/>
            <consortium name="The Broad Institute Genome Sequencing Center for Infectious Disease"/>
            <person name="Wu L."/>
            <person name="Ma J."/>
        </authorList>
    </citation>
    <scope>NUCLEOTIDE SEQUENCE [LARGE SCALE GENOMIC DNA]</scope>
    <source>
        <strain evidence="13">Q85</strain>
    </source>
</reference>
<dbReference type="Gene3D" id="3.40.50.720">
    <property type="entry name" value="NAD(P)-binding Rossmann-like Domain"/>
    <property type="match status" value="1"/>
</dbReference>
<dbReference type="SUPFAM" id="SSF53244">
    <property type="entry name" value="MurD-like peptide ligases, peptide-binding domain"/>
    <property type="match status" value="1"/>
</dbReference>
<dbReference type="SUPFAM" id="SSF53623">
    <property type="entry name" value="MurD-like peptide ligases, catalytic domain"/>
    <property type="match status" value="1"/>
</dbReference>
<keyword evidence="5 7" id="KW-0547">Nucleotide-binding</keyword>
<dbReference type="NCBIfam" id="TIGR01087">
    <property type="entry name" value="murD"/>
    <property type="match status" value="1"/>
</dbReference>
<evidence type="ECO:0000256" key="4">
    <source>
        <dbReference type="ARBA" id="ARBA00022598"/>
    </source>
</evidence>
<evidence type="ECO:0000259" key="10">
    <source>
        <dbReference type="Pfam" id="PF02875"/>
    </source>
</evidence>
<evidence type="ECO:0000256" key="8">
    <source>
        <dbReference type="RuleBase" id="RU003664"/>
    </source>
</evidence>
<comment type="function">
    <text evidence="7 8">Cell wall formation. Catalyzes the addition of glutamate to the nucleotide precursor UDP-N-acetylmuramoyl-L-alanine (UMA).</text>
</comment>
<dbReference type="GO" id="GO:0008764">
    <property type="term" value="F:UDP-N-acetylmuramoylalanine-D-glutamate ligase activity"/>
    <property type="evidence" value="ECO:0007669"/>
    <property type="project" value="UniProtKB-EC"/>
</dbReference>
<dbReference type="InterPro" id="IPR036615">
    <property type="entry name" value="Mur_ligase_C_dom_sf"/>
</dbReference>
<feature type="domain" description="Mur ligase C-terminal" evidence="10">
    <location>
        <begin position="325"/>
        <end position="435"/>
    </location>
</feature>
<gene>
    <name evidence="7 12" type="primary">murD</name>
    <name evidence="12" type="ORF">ACFSC3_16120</name>
</gene>
<keyword evidence="7 8" id="KW-0132">Cell division</keyword>
<keyword evidence="7 8" id="KW-0133">Cell shape</keyword>
<dbReference type="SUPFAM" id="SSF51984">
    <property type="entry name" value="MurCD N-terminal domain"/>
    <property type="match status" value="1"/>
</dbReference>
<feature type="binding site" evidence="7">
    <location>
        <begin position="145"/>
        <end position="151"/>
    </location>
    <ligand>
        <name>ATP</name>
        <dbReference type="ChEBI" id="CHEBI:30616"/>
    </ligand>
</feature>
<comment type="pathway">
    <text evidence="2 7 8">Cell wall biogenesis; peptidoglycan biosynthesis.</text>
</comment>
<dbReference type="Pfam" id="PF08245">
    <property type="entry name" value="Mur_ligase_M"/>
    <property type="match status" value="1"/>
</dbReference>
<organism evidence="12 13">
    <name type="scientific">Sphingomonas floccifaciens</name>
    <dbReference type="NCBI Taxonomy" id="1844115"/>
    <lineage>
        <taxon>Bacteria</taxon>
        <taxon>Pseudomonadati</taxon>
        <taxon>Pseudomonadota</taxon>
        <taxon>Alphaproteobacteria</taxon>
        <taxon>Sphingomonadales</taxon>
        <taxon>Sphingomonadaceae</taxon>
        <taxon>Sphingomonas</taxon>
    </lineage>
</organism>
<dbReference type="InterPro" id="IPR005762">
    <property type="entry name" value="MurD"/>
</dbReference>
<dbReference type="InterPro" id="IPR004101">
    <property type="entry name" value="Mur_ligase_C"/>
</dbReference>
<evidence type="ECO:0000256" key="5">
    <source>
        <dbReference type="ARBA" id="ARBA00022741"/>
    </source>
</evidence>
<evidence type="ECO:0000313" key="13">
    <source>
        <dbReference type="Proteomes" id="UP001597283"/>
    </source>
</evidence>
<keyword evidence="7 8" id="KW-0961">Cell wall biogenesis/degradation</keyword>
<dbReference type="Gene3D" id="3.90.190.20">
    <property type="entry name" value="Mur ligase, C-terminal domain"/>
    <property type="match status" value="1"/>
</dbReference>
<dbReference type="Pfam" id="PF02875">
    <property type="entry name" value="Mur_ligase_C"/>
    <property type="match status" value="1"/>
</dbReference>
<dbReference type="EMBL" id="JBHUFC010000006">
    <property type="protein sequence ID" value="MFD1789089.1"/>
    <property type="molecule type" value="Genomic_DNA"/>
</dbReference>
<evidence type="ECO:0000256" key="2">
    <source>
        <dbReference type="ARBA" id="ARBA00004752"/>
    </source>
</evidence>
<keyword evidence="13" id="KW-1185">Reference proteome</keyword>
<dbReference type="InterPro" id="IPR036565">
    <property type="entry name" value="Mur-like_cat_sf"/>
</dbReference>
<dbReference type="PANTHER" id="PTHR43692:SF1">
    <property type="entry name" value="UDP-N-ACETYLMURAMOYLALANINE--D-GLUTAMATE LIGASE"/>
    <property type="match status" value="1"/>
</dbReference>
<keyword evidence="3 7" id="KW-0963">Cytoplasm</keyword>
<dbReference type="RefSeq" id="WP_380941454.1">
    <property type="nucleotide sequence ID" value="NZ_JBHUFC010000006.1"/>
</dbReference>
<dbReference type="Proteomes" id="UP001597283">
    <property type="component" value="Unassembled WGS sequence"/>
</dbReference>
<comment type="catalytic activity">
    <reaction evidence="7 8">
        <text>UDP-N-acetyl-alpha-D-muramoyl-L-alanine + D-glutamate + ATP = UDP-N-acetyl-alpha-D-muramoyl-L-alanyl-D-glutamate + ADP + phosphate + H(+)</text>
        <dbReference type="Rhea" id="RHEA:16429"/>
        <dbReference type="ChEBI" id="CHEBI:15378"/>
        <dbReference type="ChEBI" id="CHEBI:29986"/>
        <dbReference type="ChEBI" id="CHEBI:30616"/>
        <dbReference type="ChEBI" id="CHEBI:43474"/>
        <dbReference type="ChEBI" id="CHEBI:83898"/>
        <dbReference type="ChEBI" id="CHEBI:83900"/>
        <dbReference type="ChEBI" id="CHEBI:456216"/>
        <dbReference type="EC" id="6.3.2.9"/>
    </reaction>
</comment>
<evidence type="ECO:0000256" key="7">
    <source>
        <dbReference type="HAMAP-Rule" id="MF_00639"/>
    </source>
</evidence>
<dbReference type="EC" id="6.3.2.9" evidence="7 8"/>
<evidence type="ECO:0000256" key="9">
    <source>
        <dbReference type="SAM" id="MobiDB-lite"/>
    </source>
</evidence>
<dbReference type="InterPro" id="IPR013221">
    <property type="entry name" value="Mur_ligase_cen"/>
</dbReference>
<keyword evidence="7 8" id="KW-0573">Peptidoglycan synthesis</keyword>
<evidence type="ECO:0000256" key="3">
    <source>
        <dbReference type="ARBA" id="ARBA00022490"/>
    </source>
</evidence>